<evidence type="ECO:0000256" key="3">
    <source>
        <dbReference type="SAM" id="MobiDB-lite"/>
    </source>
</evidence>
<keyword evidence="6" id="KW-1185">Reference proteome</keyword>
<evidence type="ECO:0000259" key="4">
    <source>
        <dbReference type="SMART" id="SM01135"/>
    </source>
</evidence>
<dbReference type="EMBL" id="SWLB01000013">
    <property type="protein sequence ID" value="KAF3331240.1"/>
    <property type="molecule type" value="Genomic_DNA"/>
</dbReference>
<feature type="compositionally biased region" description="Low complexity" evidence="3">
    <location>
        <begin position="239"/>
        <end position="249"/>
    </location>
</feature>
<comment type="subcellular location">
    <subcellularLocation>
        <location evidence="1">Nucleus</location>
    </subcellularLocation>
</comment>
<dbReference type="SUPFAM" id="SSF46689">
    <property type="entry name" value="Homeodomain-like"/>
    <property type="match status" value="1"/>
</dbReference>
<evidence type="ECO:0000256" key="2">
    <source>
        <dbReference type="ARBA" id="ARBA00023242"/>
    </source>
</evidence>
<dbReference type="InterPro" id="IPR009057">
    <property type="entry name" value="Homeodomain-like_sf"/>
</dbReference>
<dbReference type="SMART" id="SM01135">
    <property type="entry name" value="DIRP"/>
    <property type="match status" value="1"/>
</dbReference>
<organism evidence="5 6">
    <name type="scientific">Carex littledalei</name>
    <dbReference type="NCBI Taxonomy" id="544730"/>
    <lineage>
        <taxon>Eukaryota</taxon>
        <taxon>Viridiplantae</taxon>
        <taxon>Streptophyta</taxon>
        <taxon>Embryophyta</taxon>
        <taxon>Tracheophyta</taxon>
        <taxon>Spermatophyta</taxon>
        <taxon>Magnoliopsida</taxon>
        <taxon>Liliopsida</taxon>
        <taxon>Poales</taxon>
        <taxon>Cyperaceae</taxon>
        <taxon>Cyperoideae</taxon>
        <taxon>Cariceae</taxon>
        <taxon>Carex</taxon>
        <taxon>Carex subgen. Euthyceras</taxon>
    </lineage>
</organism>
<dbReference type="GO" id="GO:0003677">
    <property type="term" value="F:DNA binding"/>
    <property type="evidence" value="ECO:0007669"/>
    <property type="project" value="TreeGrafter"/>
</dbReference>
<dbReference type="Gene3D" id="1.20.58.1880">
    <property type="match status" value="1"/>
</dbReference>
<dbReference type="PANTHER" id="PTHR21689">
    <property type="entry name" value="LIN-9"/>
    <property type="match status" value="1"/>
</dbReference>
<dbReference type="InterPro" id="IPR010561">
    <property type="entry name" value="LIN-9/ALY1"/>
</dbReference>
<dbReference type="Proteomes" id="UP000623129">
    <property type="component" value="Unassembled WGS sequence"/>
</dbReference>
<gene>
    <name evidence="5" type="ORF">FCM35_KLT04594</name>
</gene>
<feature type="region of interest" description="Disordered" evidence="3">
    <location>
        <begin position="541"/>
        <end position="562"/>
    </location>
</feature>
<dbReference type="AlphaFoldDB" id="A0A833QRL0"/>
<name>A0A833QRL0_9POAL</name>
<feature type="region of interest" description="Disordered" evidence="3">
    <location>
        <begin position="391"/>
        <end position="484"/>
    </location>
</feature>
<evidence type="ECO:0000313" key="5">
    <source>
        <dbReference type="EMBL" id="KAF3331240.1"/>
    </source>
</evidence>
<feature type="region of interest" description="Disordered" evidence="3">
    <location>
        <begin position="895"/>
        <end position="932"/>
    </location>
</feature>
<proteinExistence type="predicted"/>
<feature type="compositionally biased region" description="Basic and acidic residues" evidence="3">
    <location>
        <begin position="393"/>
        <end position="402"/>
    </location>
</feature>
<feature type="region of interest" description="Disordered" evidence="3">
    <location>
        <begin position="1"/>
        <end position="38"/>
    </location>
</feature>
<feature type="compositionally biased region" description="Basic residues" evidence="3">
    <location>
        <begin position="1"/>
        <end position="12"/>
    </location>
</feature>
<feature type="compositionally biased region" description="Basic and acidic residues" evidence="3">
    <location>
        <begin position="541"/>
        <end position="552"/>
    </location>
</feature>
<feature type="compositionally biased region" description="Polar residues" evidence="3">
    <location>
        <begin position="762"/>
        <end position="779"/>
    </location>
</feature>
<dbReference type="Pfam" id="PF06584">
    <property type="entry name" value="DIRP"/>
    <property type="match status" value="1"/>
</dbReference>
<reference evidence="5" key="1">
    <citation type="submission" date="2020-01" db="EMBL/GenBank/DDBJ databases">
        <title>Genome sequence of Kobresia littledalei, the first chromosome-level genome in the family Cyperaceae.</title>
        <authorList>
            <person name="Qu G."/>
        </authorList>
    </citation>
    <scope>NUCLEOTIDE SEQUENCE</scope>
    <source>
        <strain evidence="5">C.B.Clarke</strain>
        <tissue evidence="5">Leaf</tissue>
    </source>
</reference>
<dbReference type="GO" id="GO:0006357">
    <property type="term" value="P:regulation of transcription by RNA polymerase II"/>
    <property type="evidence" value="ECO:0007669"/>
    <property type="project" value="TreeGrafter"/>
</dbReference>
<protein>
    <submittedName>
        <fullName evidence="5">Protein ALWAYS EARLY 2-like isoform X2</fullName>
    </submittedName>
</protein>
<evidence type="ECO:0000256" key="1">
    <source>
        <dbReference type="ARBA" id="ARBA00004123"/>
    </source>
</evidence>
<evidence type="ECO:0000313" key="6">
    <source>
        <dbReference type="Proteomes" id="UP000623129"/>
    </source>
</evidence>
<sequence>MAPTRNTRKVNKKFVNVNEEWPNKGGPSASDKSKTKKRKLVDLIGPQWTKEELKSFYDSYRKYGKDWRKVSGTVRNRTCDMVEALYNMNKAYLSLPEGAATAAGLIAMMTDYYSNLEGSNSENESDETPKKTPSKPPPKRGKGKQRTESKASKVHILDLLSCQPASSSFATLSVVKKTRSGATTPRAVGKRTPRVPVARIQNRDKMKLGSPNTTARQEDYEGAHSAAMALADVFQRGGSPQVSYSPSSSDVATVKNSKSEMNVSKAVIFHDEREGTPGSIEAENKNPPNGPSYTQEKDLVAVGGKTGPKSKNSNKKIQKGGTANKSDDDQQACRGSEGHDSSSRKGLEDDGDANRRRQLFFGDDESDALSALNTLADLSVNFLPPTIAESELAEVKDGKTDSNKTPSKPKTLGKKDKRKVDSLDPDGGARKRTKTAKDSATVEANDRTPKPEKGKKHKPTPWKVPMEEEKVTSRANQSSPVSRPAGKFVNPVELSPSVTSPTRVVIDLSKILATGNAVELQTKSSSCRKSGIVKAFSKRENWHSETTSDKRPSSYPPNSALDHKEKLSHTLSNSLFRRWCRFEWFYSAIDYPWFVQNEFVEYLNHVKLGHIPRLTRNEWGFIKGCLGKPRRLSAQFLKDERDKLATYRKSVREHYSALLTGKLEGLPTDLARPLVVGQRVVAYHPKFRELHDGSILTVDSNRCRVQFDRPELGVEFVLDIDCMPLNPVQNMPEGLRRQNAYASKFGVQDNDWRTGASPRVPPTQSLEYASGPSHTATYPNNTLLKQVKQDSIYSVAHAKAARVARQGLYKHPCTLSQIQEREADIRALAELSRALKKKETWLMELTNMHDEFSRKQKEIDSISDSKHFKDQYTMVLGQLREANDQLASSLLTLRQRNTYKGDPPNPSSRFTETCGEPSNLLNSLGSNNNHSAGPQVAELMENSRQKAKIMVDAAIQAMCSTKEGEDPLVKIRDVLDSLSNCNSGFGFSTLGISCIPPDSGHANSTYKQEDLTSAMFNPSFVNAESSTMHVGLEGEVRLPSKLISSCVSTLLIIQSCTEKQHPPAEVTHILDSALSSVQPCCPENAGLYREIEFWMSIIKNQMLAFIPIGSPILPLSVRFNLPPELPPI</sequence>
<feature type="compositionally biased region" description="Low complexity" evidence="3">
    <location>
        <begin position="918"/>
        <end position="929"/>
    </location>
</feature>
<feature type="domain" description="DIRP" evidence="4">
    <location>
        <begin position="585"/>
        <end position="686"/>
    </location>
</feature>
<feature type="compositionally biased region" description="Polar residues" evidence="3">
    <location>
        <begin position="250"/>
        <end position="262"/>
    </location>
</feature>
<feature type="region of interest" description="Disordered" evidence="3">
    <location>
        <begin position="117"/>
        <end position="151"/>
    </location>
</feature>
<accession>A0A833QRL0</accession>
<dbReference type="GO" id="GO:0006351">
    <property type="term" value="P:DNA-templated transcription"/>
    <property type="evidence" value="ECO:0007669"/>
    <property type="project" value="InterPro"/>
</dbReference>
<dbReference type="GO" id="GO:0005654">
    <property type="term" value="C:nucleoplasm"/>
    <property type="evidence" value="ECO:0007669"/>
    <property type="project" value="TreeGrafter"/>
</dbReference>
<dbReference type="GO" id="GO:0051726">
    <property type="term" value="P:regulation of cell cycle"/>
    <property type="evidence" value="ECO:0007669"/>
    <property type="project" value="TreeGrafter"/>
</dbReference>
<dbReference type="PANTHER" id="PTHR21689:SF2">
    <property type="entry name" value="PROTEIN LIN-9 HOMOLOG"/>
    <property type="match status" value="1"/>
</dbReference>
<dbReference type="InterPro" id="IPR001005">
    <property type="entry name" value="SANT/Myb"/>
</dbReference>
<dbReference type="InterPro" id="IPR033471">
    <property type="entry name" value="DIRP"/>
</dbReference>
<dbReference type="OrthoDB" id="2339771at2759"/>
<dbReference type="CDD" id="cd00167">
    <property type="entry name" value="SANT"/>
    <property type="match status" value="1"/>
</dbReference>
<keyword evidence="2" id="KW-0539">Nucleus</keyword>
<dbReference type="GO" id="GO:0017053">
    <property type="term" value="C:transcription repressor complex"/>
    <property type="evidence" value="ECO:0007669"/>
    <property type="project" value="InterPro"/>
</dbReference>
<feature type="compositionally biased region" description="Basic and acidic residues" evidence="3">
    <location>
        <begin position="336"/>
        <end position="355"/>
    </location>
</feature>
<comment type="caution">
    <text evidence="5">The sequence shown here is derived from an EMBL/GenBank/DDBJ whole genome shotgun (WGS) entry which is preliminary data.</text>
</comment>
<feature type="region of interest" description="Disordered" evidence="3">
    <location>
        <begin position="237"/>
        <end position="359"/>
    </location>
</feature>
<feature type="region of interest" description="Disordered" evidence="3">
    <location>
        <begin position="749"/>
        <end position="779"/>
    </location>
</feature>